<accession>A0A1S0TTV3</accession>
<proteinExistence type="predicted"/>
<dbReference type="KEGG" id="loa:LOAG_08639"/>
<dbReference type="EMBL" id="JH712464">
    <property type="protein sequence ID" value="EFO19852.1"/>
    <property type="molecule type" value="Genomic_DNA"/>
</dbReference>
<dbReference type="AlphaFoldDB" id="A0A1S0TTV3"/>
<sequence length="105" mass="12208">MTLRRKYTIRLIKHDSDVPTCECQFVKITLETGYAFVLLSLFDFIRRSLSIAVSQPVKMEMSFGYLKANESILPVNVLCMALHLRPVWHGRPYRKHFPPPAWLAT</sequence>
<protein>
    <submittedName>
        <fullName evidence="1">Uncharacterized protein</fullName>
    </submittedName>
</protein>
<dbReference type="CTD" id="9946068"/>
<evidence type="ECO:0000313" key="1">
    <source>
        <dbReference type="EMBL" id="EFO19852.1"/>
    </source>
</evidence>
<reference evidence="1" key="1">
    <citation type="submission" date="2012-04" db="EMBL/GenBank/DDBJ databases">
        <title>The Genome Sequence of Loa loa.</title>
        <authorList>
            <consortium name="The Broad Institute Genome Sequencing Platform"/>
            <consortium name="Broad Institute Genome Sequencing Center for Infectious Disease"/>
            <person name="Nutman T.B."/>
            <person name="Fink D.L."/>
            <person name="Russ C."/>
            <person name="Young S."/>
            <person name="Zeng Q."/>
            <person name="Gargeya S."/>
            <person name="Alvarado L."/>
            <person name="Berlin A."/>
            <person name="Chapman S.B."/>
            <person name="Chen Z."/>
            <person name="Freedman E."/>
            <person name="Gellesch M."/>
            <person name="Goldberg J."/>
            <person name="Griggs A."/>
            <person name="Gujja S."/>
            <person name="Heilman E.R."/>
            <person name="Heiman D."/>
            <person name="Howarth C."/>
            <person name="Mehta T."/>
            <person name="Neiman D."/>
            <person name="Pearson M."/>
            <person name="Roberts A."/>
            <person name="Saif S."/>
            <person name="Shea T."/>
            <person name="Shenoy N."/>
            <person name="Sisk P."/>
            <person name="Stolte C."/>
            <person name="Sykes S."/>
            <person name="White J."/>
            <person name="Yandava C."/>
            <person name="Haas B."/>
            <person name="Henn M.R."/>
            <person name="Nusbaum C."/>
            <person name="Birren B."/>
        </authorList>
    </citation>
    <scope>NUCLEOTIDE SEQUENCE [LARGE SCALE GENOMIC DNA]</scope>
</reference>
<name>A0A1S0TTV3_LOALO</name>
<organism evidence="1">
    <name type="scientific">Loa loa</name>
    <name type="common">Eye worm</name>
    <name type="synonym">Filaria loa</name>
    <dbReference type="NCBI Taxonomy" id="7209"/>
    <lineage>
        <taxon>Eukaryota</taxon>
        <taxon>Metazoa</taxon>
        <taxon>Ecdysozoa</taxon>
        <taxon>Nematoda</taxon>
        <taxon>Chromadorea</taxon>
        <taxon>Rhabditida</taxon>
        <taxon>Spirurina</taxon>
        <taxon>Spiruromorpha</taxon>
        <taxon>Filarioidea</taxon>
        <taxon>Onchocercidae</taxon>
        <taxon>Loa</taxon>
    </lineage>
</organism>
<dbReference type="RefSeq" id="XP_003144217.1">
    <property type="nucleotide sequence ID" value="XM_003144169.1"/>
</dbReference>
<gene>
    <name evidence="1" type="ORF">LOAG_08639</name>
</gene>
<dbReference type="InParanoid" id="A0A1S0TTV3"/>
<dbReference type="GeneID" id="9946068"/>